<name>A0A6P7SWJ8_9MOLL</name>
<proteinExistence type="predicted"/>
<organism evidence="6 7">
    <name type="scientific">Octopus sinensis</name>
    <name type="common">East Asian common octopus</name>
    <dbReference type="NCBI Taxonomy" id="2607531"/>
    <lineage>
        <taxon>Eukaryota</taxon>
        <taxon>Metazoa</taxon>
        <taxon>Spiralia</taxon>
        <taxon>Lophotrochozoa</taxon>
        <taxon>Mollusca</taxon>
        <taxon>Cephalopoda</taxon>
        <taxon>Coleoidea</taxon>
        <taxon>Octopodiformes</taxon>
        <taxon>Octopoda</taxon>
        <taxon>Incirrata</taxon>
        <taxon>Octopodidae</taxon>
        <taxon>Octopus</taxon>
    </lineage>
</organism>
<dbReference type="InterPro" id="IPR004031">
    <property type="entry name" value="PMP22/EMP/MP20/Claudin"/>
</dbReference>
<feature type="transmembrane region" description="Helical" evidence="5">
    <location>
        <begin position="12"/>
        <end position="34"/>
    </location>
</feature>
<evidence type="ECO:0000313" key="7">
    <source>
        <dbReference type="RefSeq" id="XP_029642271.1"/>
    </source>
</evidence>
<protein>
    <submittedName>
        <fullName evidence="7">Uncharacterized protein LOC115216826</fullName>
    </submittedName>
</protein>
<evidence type="ECO:0000256" key="4">
    <source>
        <dbReference type="ARBA" id="ARBA00023136"/>
    </source>
</evidence>
<evidence type="ECO:0000256" key="3">
    <source>
        <dbReference type="ARBA" id="ARBA00022989"/>
    </source>
</evidence>
<evidence type="ECO:0000256" key="5">
    <source>
        <dbReference type="SAM" id="Phobius"/>
    </source>
</evidence>
<evidence type="ECO:0000256" key="1">
    <source>
        <dbReference type="ARBA" id="ARBA00004141"/>
    </source>
</evidence>
<keyword evidence="6" id="KW-1185">Reference proteome</keyword>
<keyword evidence="4 5" id="KW-0472">Membrane</keyword>
<dbReference type="Gene3D" id="1.20.140.150">
    <property type="match status" value="1"/>
</dbReference>
<evidence type="ECO:0000313" key="6">
    <source>
        <dbReference type="Proteomes" id="UP000515154"/>
    </source>
</evidence>
<dbReference type="PANTHER" id="PTHR21215">
    <property type="entry name" value="LD36024P"/>
    <property type="match status" value="1"/>
</dbReference>
<keyword evidence="2 5" id="KW-0812">Transmembrane</keyword>
<dbReference type="KEGG" id="osn:115216826"/>
<feature type="transmembrane region" description="Helical" evidence="5">
    <location>
        <begin position="124"/>
        <end position="147"/>
    </location>
</feature>
<keyword evidence="3 5" id="KW-1133">Transmembrane helix</keyword>
<comment type="subcellular location">
    <subcellularLocation>
        <location evidence="1">Membrane</location>
        <topology evidence="1">Multi-pass membrane protein</topology>
    </subcellularLocation>
</comment>
<dbReference type="Pfam" id="PF13903">
    <property type="entry name" value="Claudin_2"/>
    <property type="match status" value="1"/>
</dbReference>
<accession>A0A6P7SWJ8</accession>
<dbReference type="RefSeq" id="XP_029642271.1">
    <property type="nucleotide sequence ID" value="XM_029786411.2"/>
</dbReference>
<dbReference type="GO" id="GO:0016020">
    <property type="term" value="C:membrane"/>
    <property type="evidence" value="ECO:0007669"/>
    <property type="project" value="UniProtKB-SubCell"/>
</dbReference>
<dbReference type="Proteomes" id="UP000515154">
    <property type="component" value="Linkage group LG10"/>
</dbReference>
<dbReference type="PANTHER" id="PTHR21215:SF0">
    <property type="entry name" value="LD36024P"/>
    <property type="match status" value="1"/>
</dbReference>
<feature type="transmembrane region" description="Helical" evidence="5">
    <location>
        <begin position="216"/>
        <end position="237"/>
    </location>
</feature>
<dbReference type="AlphaFoldDB" id="A0A6P7SWJ8"/>
<sequence length="303" mass="34989">MARHHRKSPSRICHFVTCFLLLPIIIILLGVSLATDNWLLTTVDRDTFSLDQLKLTSDAENYDHSRIAYNRTIGIFRECYIGKFPAFLESKSGSCHSVNYTVAEDKQDKQLTLELWQHLQLKRTQLACMILALFFCSVVFIFGVCVWKYEHHCIGIFACIFIVFTAFMICLAMTAFHAMEFIETNTVKEAGGMYYQKNWPLYIKHASTRSYGVCYAMTWTAMALCLIPAFLFGLVSFQFKAEHYNRLRDNYDYHQTSDISTIMKSSTNYSPVTFGQNNNYSDNIIIYEGSNTFQELEGKYVKS</sequence>
<evidence type="ECO:0000256" key="2">
    <source>
        <dbReference type="ARBA" id="ARBA00022692"/>
    </source>
</evidence>
<reference evidence="7" key="1">
    <citation type="submission" date="2025-08" db="UniProtKB">
        <authorList>
            <consortium name="RefSeq"/>
        </authorList>
    </citation>
    <scope>IDENTIFICATION</scope>
</reference>
<gene>
    <name evidence="7" type="primary">LOC115216826</name>
</gene>
<feature type="transmembrane region" description="Helical" evidence="5">
    <location>
        <begin position="154"/>
        <end position="176"/>
    </location>
</feature>